<sequence length="151" mass="16723">MVTDIRQTCPINDFTDMLSSVTNSPVFRYVVTSRPSAPASAQKHGCNPFFLVLASNCSLTEFFCSTLLHRGTSGHEATFTDSLYLDETTFTDSLYLDKAAFTDSLYLGEAAFTYSLYLDEAAFTDSLYLDEAAFTDSLYLDEAAFLQTPCI</sequence>
<gene>
    <name evidence="1" type="ORF">CEXT_277831</name>
</gene>
<dbReference type="Proteomes" id="UP001054945">
    <property type="component" value="Unassembled WGS sequence"/>
</dbReference>
<evidence type="ECO:0000313" key="2">
    <source>
        <dbReference type="Proteomes" id="UP001054945"/>
    </source>
</evidence>
<accession>A0AAV4TVQ7</accession>
<comment type="caution">
    <text evidence="1">The sequence shown here is derived from an EMBL/GenBank/DDBJ whole genome shotgun (WGS) entry which is preliminary data.</text>
</comment>
<keyword evidence="2" id="KW-1185">Reference proteome</keyword>
<dbReference type="EMBL" id="BPLR01011802">
    <property type="protein sequence ID" value="GIY49156.1"/>
    <property type="molecule type" value="Genomic_DNA"/>
</dbReference>
<organism evidence="1 2">
    <name type="scientific">Caerostris extrusa</name>
    <name type="common">Bark spider</name>
    <name type="synonym">Caerostris bankana</name>
    <dbReference type="NCBI Taxonomy" id="172846"/>
    <lineage>
        <taxon>Eukaryota</taxon>
        <taxon>Metazoa</taxon>
        <taxon>Ecdysozoa</taxon>
        <taxon>Arthropoda</taxon>
        <taxon>Chelicerata</taxon>
        <taxon>Arachnida</taxon>
        <taxon>Araneae</taxon>
        <taxon>Araneomorphae</taxon>
        <taxon>Entelegynae</taxon>
        <taxon>Araneoidea</taxon>
        <taxon>Araneidae</taxon>
        <taxon>Caerostris</taxon>
    </lineage>
</organism>
<dbReference type="AlphaFoldDB" id="A0AAV4TVQ7"/>
<proteinExistence type="predicted"/>
<evidence type="ECO:0000313" key="1">
    <source>
        <dbReference type="EMBL" id="GIY49156.1"/>
    </source>
</evidence>
<reference evidence="1 2" key="1">
    <citation type="submission" date="2021-06" db="EMBL/GenBank/DDBJ databases">
        <title>Caerostris extrusa draft genome.</title>
        <authorList>
            <person name="Kono N."/>
            <person name="Arakawa K."/>
        </authorList>
    </citation>
    <scope>NUCLEOTIDE SEQUENCE [LARGE SCALE GENOMIC DNA]</scope>
</reference>
<name>A0AAV4TVQ7_CAEEX</name>
<protein>
    <submittedName>
        <fullName evidence="1">Uncharacterized protein</fullName>
    </submittedName>
</protein>